<keyword evidence="8" id="KW-0943">RNA-mediated gene silencing</keyword>
<feature type="DNA-binding region" description="HMG box" evidence="11">
    <location>
        <begin position="2"/>
        <end position="71"/>
    </location>
</feature>
<dbReference type="Gene3D" id="1.10.30.10">
    <property type="entry name" value="High mobility group box domain"/>
    <property type="match status" value="1"/>
</dbReference>
<keyword evidence="6" id="KW-0221">Differentiation</keyword>
<dbReference type="EnsemblMetazoa" id="AATE000854-RA">
    <property type="protein sequence ID" value="AATE000854-PA.1"/>
    <property type="gene ID" value="AATE000854"/>
</dbReference>
<keyword evidence="7 11" id="KW-0238">DNA-binding</keyword>
<evidence type="ECO:0000256" key="4">
    <source>
        <dbReference type="ARBA" id="ARBA00022473"/>
    </source>
</evidence>
<accession>A0A182IKG6</accession>
<evidence type="ECO:0000256" key="11">
    <source>
        <dbReference type="PROSITE-ProRule" id="PRU00267"/>
    </source>
</evidence>
<dbReference type="SUPFAM" id="SSF47095">
    <property type="entry name" value="HMG-box"/>
    <property type="match status" value="1"/>
</dbReference>
<keyword evidence="4" id="KW-0217">Developmental protein</keyword>
<proteinExistence type="inferred from homology"/>
<comment type="subcellular location">
    <subcellularLocation>
        <location evidence="2">Cytoplasm</location>
    </subcellularLocation>
    <subcellularLocation>
        <location evidence="1">Nucleus</location>
    </subcellularLocation>
</comment>
<evidence type="ECO:0000256" key="9">
    <source>
        <dbReference type="ARBA" id="ARBA00023242"/>
    </source>
</evidence>
<dbReference type="GO" id="GO:0060964">
    <property type="term" value="P:regulation of miRNA-mediated gene silencing"/>
    <property type="evidence" value="ECO:0007669"/>
    <property type="project" value="InterPro"/>
</dbReference>
<evidence type="ECO:0000313" key="14">
    <source>
        <dbReference type="EnsemblMetazoa" id="AATE000854-PA.1"/>
    </source>
</evidence>
<dbReference type="GO" id="GO:0034587">
    <property type="term" value="P:piRNA processing"/>
    <property type="evidence" value="ECO:0007669"/>
    <property type="project" value="TreeGrafter"/>
</dbReference>
<dbReference type="InterPro" id="IPR036910">
    <property type="entry name" value="HMG_box_dom_sf"/>
</dbReference>
<dbReference type="VEuPathDB" id="VectorBase:AATE000854"/>
<keyword evidence="15" id="KW-1185">Reference proteome</keyword>
<dbReference type="AlphaFoldDB" id="A0A182IKG6"/>
<dbReference type="GO" id="GO:0030154">
    <property type="term" value="P:cell differentiation"/>
    <property type="evidence" value="ECO:0007669"/>
    <property type="project" value="UniProtKB-KW"/>
</dbReference>
<feature type="compositionally biased region" description="Polar residues" evidence="12">
    <location>
        <begin position="382"/>
        <end position="392"/>
    </location>
</feature>
<reference evidence="15" key="1">
    <citation type="submission" date="2021-09" db="EMBL/GenBank/DDBJ databases">
        <authorList>
            <consortium name="Infravec"/>
            <person name="Campbell I L."/>
            <person name="Maslen G."/>
            <person name="Yates A."/>
        </authorList>
    </citation>
    <scope>NUCLEOTIDE SEQUENCE [LARGE SCALE GENOMIC DNA]</scope>
    <source>
        <strain evidence="15">Infravec2 EBRE</strain>
    </source>
</reference>
<dbReference type="GO" id="GO:0043186">
    <property type="term" value="C:P granule"/>
    <property type="evidence" value="ECO:0007669"/>
    <property type="project" value="TreeGrafter"/>
</dbReference>
<organism evidence="14">
    <name type="scientific">Anopheles atroparvus</name>
    <name type="common">European mosquito</name>
    <dbReference type="NCBI Taxonomy" id="41427"/>
    <lineage>
        <taxon>Eukaryota</taxon>
        <taxon>Metazoa</taxon>
        <taxon>Ecdysozoa</taxon>
        <taxon>Arthropoda</taxon>
        <taxon>Hexapoda</taxon>
        <taxon>Insecta</taxon>
        <taxon>Pterygota</taxon>
        <taxon>Neoptera</taxon>
        <taxon>Endopterygota</taxon>
        <taxon>Diptera</taxon>
        <taxon>Nematocera</taxon>
        <taxon>Culicoidea</taxon>
        <taxon>Culicidae</taxon>
        <taxon>Anophelinae</taxon>
        <taxon>Anopheles</taxon>
    </lineage>
</organism>
<name>A0A182IKG6_ANOAO</name>
<dbReference type="GO" id="GO:0043565">
    <property type="term" value="F:sequence-specific DNA binding"/>
    <property type="evidence" value="ECO:0007669"/>
    <property type="project" value="TreeGrafter"/>
</dbReference>
<keyword evidence="10" id="KW-0469">Meiosis</keyword>
<evidence type="ECO:0000256" key="6">
    <source>
        <dbReference type="ARBA" id="ARBA00022782"/>
    </source>
</evidence>
<dbReference type="Proteomes" id="UP000075880">
    <property type="component" value="Unassembled WGS sequence"/>
</dbReference>
<feature type="domain" description="HMG box" evidence="13">
    <location>
        <begin position="2"/>
        <end position="71"/>
    </location>
</feature>
<dbReference type="InterPro" id="IPR039259">
    <property type="entry name" value="Protein_maelstrom"/>
</dbReference>
<dbReference type="OrthoDB" id="24555at2759"/>
<keyword evidence="5" id="KW-0963">Cytoplasm</keyword>
<dbReference type="GO" id="GO:0005634">
    <property type="term" value="C:nucleus"/>
    <property type="evidence" value="ECO:0007669"/>
    <property type="project" value="UniProtKB-SubCell"/>
</dbReference>
<evidence type="ECO:0000256" key="1">
    <source>
        <dbReference type="ARBA" id="ARBA00004123"/>
    </source>
</evidence>
<dbReference type="GO" id="GO:0007140">
    <property type="term" value="P:male meiotic nuclear division"/>
    <property type="evidence" value="ECO:0007669"/>
    <property type="project" value="TreeGrafter"/>
</dbReference>
<dbReference type="PROSITE" id="PS50118">
    <property type="entry name" value="HMG_BOX_2"/>
    <property type="match status" value="1"/>
</dbReference>
<comment type="similarity">
    <text evidence="3">Belongs to the maelstrom family.</text>
</comment>
<dbReference type="GO" id="GO:0045892">
    <property type="term" value="P:negative regulation of DNA-templated transcription"/>
    <property type="evidence" value="ECO:0007669"/>
    <property type="project" value="TreeGrafter"/>
</dbReference>
<evidence type="ECO:0000256" key="10">
    <source>
        <dbReference type="ARBA" id="ARBA00023254"/>
    </source>
</evidence>
<dbReference type="Pfam" id="PF13017">
    <property type="entry name" value="Maelstrom"/>
    <property type="match status" value="1"/>
</dbReference>
<dbReference type="CDD" id="cd21992">
    <property type="entry name" value="HMG-box_MAEL"/>
    <property type="match status" value="1"/>
</dbReference>
<keyword evidence="9 11" id="KW-0539">Nucleus</keyword>
<evidence type="ECO:0000256" key="8">
    <source>
        <dbReference type="ARBA" id="ARBA00023158"/>
    </source>
</evidence>
<dbReference type="EnsemblMetazoa" id="ENSAATROPT009194">
    <property type="protein sequence ID" value="ENSAATROPP008313"/>
    <property type="gene ID" value="ENSAATROPG007490"/>
</dbReference>
<dbReference type="GO" id="GO:0007283">
    <property type="term" value="P:spermatogenesis"/>
    <property type="evidence" value="ECO:0007669"/>
    <property type="project" value="TreeGrafter"/>
</dbReference>
<evidence type="ECO:0000256" key="12">
    <source>
        <dbReference type="SAM" id="MobiDB-lite"/>
    </source>
</evidence>
<dbReference type="InterPro" id="IPR024970">
    <property type="entry name" value="Maelstrom"/>
</dbReference>
<evidence type="ECO:0000256" key="2">
    <source>
        <dbReference type="ARBA" id="ARBA00004496"/>
    </source>
</evidence>
<protein>
    <recommendedName>
        <fullName evidence="13">HMG box domain-containing protein</fullName>
    </recommendedName>
</protein>
<evidence type="ECO:0000256" key="7">
    <source>
        <dbReference type="ARBA" id="ARBA00023125"/>
    </source>
</evidence>
<feature type="region of interest" description="Disordered" evidence="12">
    <location>
        <begin position="362"/>
        <end position="392"/>
    </location>
</feature>
<evidence type="ECO:0000256" key="3">
    <source>
        <dbReference type="ARBA" id="ARBA00007057"/>
    </source>
</evidence>
<evidence type="ECO:0000313" key="15">
    <source>
        <dbReference type="Proteomes" id="UP000075880"/>
    </source>
</evidence>
<dbReference type="PANTHER" id="PTHR21358">
    <property type="entry name" value="PROTEIN MAELSTROM HOMOLOG"/>
    <property type="match status" value="1"/>
</dbReference>
<dbReference type="PANTHER" id="PTHR21358:SF4">
    <property type="entry name" value="PROTEIN MAELSTROM HOMOLOG"/>
    <property type="match status" value="1"/>
</dbReference>
<reference evidence="14" key="2">
    <citation type="submission" date="2022-08" db="UniProtKB">
        <authorList>
            <consortium name="EnsemblMetazoa"/>
        </authorList>
    </citation>
    <scope>IDENTIFICATION</scope>
    <source>
        <strain evidence="14">EBRO</strain>
    </source>
</reference>
<sequence>MPKKKHNAFFYFMLDYKRREEAKGRRFRGMEEVSRLAGPIWQNMDARKRAPFVEQEKQNSAQRSQEKLNAGSAVSLIAKEQTVVSKATQIRNRVEAMISQATDNNRLERLEFYFISFGYFCALSDGRYVPAEVGAVRYSLEGGILDTFHMLINPGPLPAGKRLDAKQHSENFHQLPLPPVALGEQDFDMIAHRLGMFLHSSDKNKTSENPLPLLFTDRGDIPHVESILKDILNVQATGMEVVVCPLSEMFFLLKKSVLYYSLSLPEGFPSESIPQILLDRDIYSYTPKISCEFHEQQGNGTYCALSRCVRWAYVVSDSCCLDLHIEMIPGKHIPTDCISLLDVLSTKDDSVSVLSSGNDAICGQTTDRSSDRHSNLRENEGSETYPSSSSHASAFGGDYIDLESSASRTMEDRFKIRDDPTAQQLPTAGPGSMYSRGLIHPVLGLGRGRRVAYDNTPPVVSNRKSFK</sequence>
<dbReference type="InterPro" id="IPR009071">
    <property type="entry name" value="HMG_box_dom"/>
</dbReference>
<evidence type="ECO:0000259" key="13">
    <source>
        <dbReference type="PROSITE" id="PS50118"/>
    </source>
</evidence>
<feature type="compositionally biased region" description="Basic and acidic residues" evidence="12">
    <location>
        <begin position="368"/>
        <end position="380"/>
    </location>
</feature>
<evidence type="ECO:0000256" key="5">
    <source>
        <dbReference type="ARBA" id="ARBA00022490"/>
    </source>
</evidence>